<feature type="compositionally biased region" description="Basic and acidic residues" evidence="7">
    <location>
        <begin position="54"/>
        <end position="66"/>
    </location>
</feature>
<feature type="coiled-coil region" evidence="6">
    <location>
        <begin position="603"/>
        <end position="679"/>
    </location>
</feature>
<dbReference type="PRINTS" id="PR00380">
    <property type="entry name" value="KINESINHEAVY"/>
</dbReference>
<feature type="region of interest" description="Disordered" evidence="7">
    <location>
        <begin position="1"/>
        <end position="66"/>
    </location>
</feature>
<evidence type="ECO:0000256" key="6">
    <source>
        <dbReference type="SAM" id="Coils"/>
    </source>
</evidence>
<dbReference type="PANTHER" id="PTHR47972">
    <property type="entry name" value="KINESIN-LIKE PROTEIN KLP-3"/>
    <property type="match status" value="1"/>
</dbReference>
<dbReference type="PANTHER" id="PTHR47972:SF28">
    <property type="entry name" value="KINESIN-LIKE PROTEIN KLP-3"/>
    <property type="match status" value="1"/>
</dbReference>
<evidence type="ECO:0000256" key="3">
    <source>
        <dbReference type="ARBA" id="ARBA00023175"/>
    </source>
</evidence>
<dbReference type="InterPro" id="IPR019821">
    <property type="entry name" value="Kinesin_motor_CS"/>
</dbReference>
<dbReference type="GO" id="GO:0008017">
    <property type="term" value="F:microtubule binding"/>
    <property type="evidence" value="ECO:0007669"/>
    <property type="project" value="InterPro"/>
</dbReference>
<sequence length="824" mass="92143">MSRIPPPSGATSDKSFADRRYLVDEKRSSPRNFPRKTTRFITSGARENSGFRDSQQRDTKSTFKKDLGRAACVAVDETDNSDVDKLKAAASSAVKMEQRLKDVEVERARELGELQKMMSSLQRKEEELSKFVSAVQKRRQETDPYEKAQARIQELERELQKALDQSLMDTEHRRLREDAARLNGYFERIAAAVEKVKSAEKEVIALADGDEEDSAPSGPSSSDTEHVTKLTEEMLGEAEELKVQLNMETSKRKKLHNQLVNLRGAIRVFCRVRTEVDEAADAISLSGARENAYRPHETKEKKFHFDRVFATEATQAAIYDETSAVVTSVMDGYNVCIFAYGQTGSGKTYTMEGPGEDRGVNYRTLAELFEIARQRRSQMEYTFRVSLVEVYNDEVRDLLDEHVPEVTWTTHSKSSGPSRPHLDLRVQPDGSVDVPGLITEEVDSVSGAWGILKRASAVRSSGETKSNMHSSRSHCLLRVTVQGCNKINKDVMSAKLWLVDLAGSERVAKSEASGERLREAQCINRSLSALGDCIYALSTKSQHVPFRNSKLTHMLADSLGGDSKTVMFVHVSPSLADFGETTCSLNFASRVRGVEIGPAKRHVESNASEVQKAKIQAADLKAQVEELQEHKLAQQKKIREMTMALENLRDENRRHDKTRTKLERKIAKLQEKLGAEDEVECEEEDEVSMAENEHLPTPDGNSWETFLAPTASPVYKAAVRDGSFSCWTTHDAMKEVGSALKNRTSDGCSPESISVVVESLGVQIPQPKSQNFKARFADFRTKPDRAEDSMPSGCAETENNASDSKGRKKKSGIFSKRRKWIGFF</sequence>
<dbReference type="InterPro" id="IPR001752">
    <property type="entry name" value="Kinesin_motor_dom"/>
</dbReference>
<dbReference type="PROSITE" id="PS00411">
    <property type="entry name" value="KINESIN_MOTOR_1"/>
    <property type="match status" value="1"/>
</dbReference>
<evidence type="ECO:0000256" key="1">
    <source>
        <dbReference type="ARBA" id="ARBA00022741"/>
    </source>
</evidence>
<dbReference type="SUPFAM" id="SSF52540">
    <property type="entry name" value="P-loop containing nucleoside triphosphate hydrolases"/>
    <property type="match status" value="1"/>
</dbReference>
<feature type="coiled-coil region" evidence="6">
    <location>
        <begin position="138"/>
        <end position="202"/>
    </location>
</feature>
<keyword evidence="5" id="KW-0493">Microtubule</keyword>
<evidence type="ECO:0000313" key="9">
    <source>
        <dbReference type="EMBL" id="JAC80668.1"/>
    </source>
</evidence>
<protein>
    <recommendedName>
        <fullName evidence="5">Kinesin-like protein</fullName>
    </recommendedName>
</protein>
<dbReference type="InterPro" id="IPR027640">
    <property type="entry name" value="Kinesin-like_fam"/>
</dbReference>
<dbReference type="FunFam" id="3.40.850.10:FF:000113">
    <property type="entry name" value="Kinesin-like protein"/>
    <property type="match status" value="1"/>
</dbReference>
<keyword evidence="1 4" id="KW-0547">Nucleotide-binding</keyword>
<feature type="domain" description="Kinesin motor" evidence="8">
    <location>
        <begin position="265"/>
        <end position="594"/>
    </location>
</feature>
<dbReference type="AlphaFoldDB" id="A0A061S8W1"/>
<feature type="compositionally biased region" description="Basic and acidic residues" evidence="7">
    <location>
        <begin position="15"/>
        <end position="28"/>
    </location>
</feature>
<evidence type="ECO:0000259" key="8">
    <source>
        <dbReference type="PROSITE" id="PS50067"/>
    </source>
</evidence>
<dbReference type="PROSITE" id="PS50067">
    <property type="entry name" value="KINESIN_MOTOR_2"/>
    <property type="match status" value="1"/>
</dbReference>
<evidence type="ECO:0000256" key="4">
    <source>
        <dbReference type="PROSITE-ProRule" id="PRU00283"/>
    </source>
</evidence>
<dbReference type="EMBL" id="GBEZ01004560">
    <property type="protein sequence ID" value="JAC80668.1"/>
    <property type="molecule type" value="Transcribed_RNA"/>
</dbReference>
<evidence type="ECO:0000256" key="7">
    <source>
        <dbReference type="SAM" id="MobiDB-lite"/>
    </source>
</evidence>
<feature type="region of interest" description="Disordered" evidence="7">
    <location>
        <begin position="207"/>
        <end position="227"/>
    </location>
</feature>
<dbReference type="InterPro" id="IPR027417">
    <property type="entry name" value="P-loop_NTPase"/>
</dbReference>
<dbReference type="InterPro" id="IPR036961">
    <property type="entry name" value="Kinesin_motor_dom_sf"/>
</dbReference>
<dbReference type="GO" id="GO:0003777">
    <property type="term" value="F:microtubule motor activity"/>
    <property type="evidence" value="ECO:0007669"/>
    <property type="project" value="InterPro"/>
</dbReference>
<feature type="region of interest" description="Disordered" evidence="7">
    <location>
        <begin position="780"/>
        <end position="812"/>
    </location>
</feature>
<keyword evidence="2 4" id="KW-0067">ATP-binding</keyword>
<evidence type="ECO:0000256" key="5">
    <source>
        <dbReference type="RuleBase" id="RU000394"/>
    </source>
</evidence>
<organism evidence="9">
    <name type="scientific">Tetraselmis sp. GSL018</name>
    <dbReference type="NCBI Taxonomy" id="582737"/>
    <lineage>
        <taxon>Eukaryota</taxon>
        <taxon>Viridiplantae</taxon>
        <taxon>Chlorophyta</taxon>
        <taxon>core chlorophytes</taxon>
        <taxon>Chlorodendrophyceae</taxon>
        <taxon>Chlorodendrales</taxon>
        <taxon>Chlorodendraceae</taxon>
        <taxon>Tetraselmis</taxon>
    </lineage>
</organism>
<dbReference type="SMART" id="SM00129">
    <property type="entry name" value="KISc"/>
    <property type="match status" value="1"/>
</dbReference>
<gene>
    <name evidence="9" type="primary">KIFC2_3</name>
    <name evidence="9" type="ORF">TSPGSL018_9760</name>
</gene>
<proteinExistence type="inferred from homology"/>
<name>A0A061S8W1_9CHLO</name>
<dbReference type="GO" id="GO:0005524">
    <property type="term" value="F:ATP binding"/>
    <property type="evidence" value="ECO:0007669"/>
    <property type="project" value="UniProtKB-UniRule"/>
</dbReference>
<comment type="similarity">
    <text evidence="4 5">Belongs to the TRAFAC class myosin-kinesin ATPase superfamily. Kinesin family.</text>
</comment>
<dbReference type="Pfam" id="PF00225">
    <property type="entry name" value="Kinesin"/>
    <property type="match status" value="1"/>
</dbReference>
<evidence type="ECO:0000256" key="2">
    <source>
        <dbReference type="ARBA" id="ARBA00022840"/>
    </source>
</evidence>
<accession>A0A061S8W1</accession>
<keyword evidence="6" id="KW-0175">Coiled coil</keyword>
<feature type="binding site" evidence="4">
    <location>
        <begin position="341"/>
        <end position="348"/>
    </location>
    <ligand>
        <name>ATP</name>
        <dbReference type="ChEBI" id="CHEBI:30616"/>
    </ligand>
</feature>
<reference evidence="9" key="1">
    <citation type="submission" date="2014-05" db="EMBL/GenBank/DDBJ databases">
        <title>The transcriptome of the halophilic microalga Tetraselmis sp. GSL018 isolated from the Great Salt Lake, Utah.</title>
        <authorList>
            <person name="Jinkerson R.E."/>
            <person name="D'Adamo S."/>
            <person name="Posewitz M.C."/>
        </authorList>
    </citation>
    <scope>NUCLEOTIDE SEQUENCE</scope>
    <source>
        <strain evidence="9">GSL018</strain>
    </source>
</reference>
<dbReference type="Gene3D" id="3.40.850.10">
    <property type="entry name" value="Kinesin motor domain"/>
    <property type="match status" value="1"/>
</dbReference>
<dbReference type="GO" id="GO:0005874">
    <property type="term" value="C:microtubule"/>
    <property type="evidence" value="ECO:0007669"/>
    <property type="project" value="UniProtKB-KW"/>
</dbReference>
<keyword evidence="3 4" id="KW-0505">Motor protein</keyword>
<dbReference type="GO" id="GO:0007018">
    <property type="term" value="P:microtubule-based movement"/>
    <property type="evidence" value="ECO:0007669"/>
    <property type="project" value="InterPro"/>
</dbReference>